<evidence type="ECO:0000313" key="3">
    <source>
        <dbReference type="Proteomes" id="UP001178461"/>
    </source>
</evidence>
<proteinExistence type="predicted"/>
<evidence type="ECO:0000313" key="2">
    <source>
        <dbReference type="EMBL" id="CAI5786899.1"/>
    </source>
</evidence>
<dbReference type="AlphaFoldDB" id="A0AA35L0H8"/>
<keyword evidence="3" id="KW-1185">Reference proteome</keyword>
<gene>
    <name evidence="2" type="ORF">PODLI_1B035544</name>
</gene>
<evidence type="ECO:0000256" key="1">
    <source>
        <dbReference type="SAM" id="MobiDB-lite"/>
    </source>
</evidence>
<dbReference type="Proteomes" id="UP001178461">
    <property type="component" value="Chromosome 11"/>
</dbReference>
<sequence length="94" mass="9806">METRRVSRAADEVQGAARVKFQTPMEMTLAAPCTPSAAREVSARAAGFQGDSCKHNAGPSATGSEQGRFVPSGRRGAERGGGVNASFSCRPIHD</sequence>
<feature type="region of interest" description="Disordered" evidence="1">
    <location>
        <begin position="49"/>
        <end position="94"/>
    </location>
</feature>
<name>A0AA35L0H8_9SAUR</name>
<protein>
    <submittedName>
        <fullName evidence="2">Uncharacterized protein</fullName>
    </submittedName>
</protein>
<accession>A0AA35L0H8</accession>
<reference evidence="2" key="1">
    <citation type="submission" date="2022-12" db="EMBL/GenBank/DDBJ databases">
        <authorList>
            <person name="Alioto T."/>
            <person name="Alioto T."/>
            <person name="Gomez Garrido J."/>
        </authorList>
    </citation>
    <scope>NUCLEOTIDE SEQUENCE</scope>
</reference>
<organism evidence="2 3">
    <name type="scientific">Podarcis lilfordi</name>
    <name type="common">Lilford's wall lizard</name>
    <dbReference type="NCBI Taxonomy" id="74358"/>
    <lineage>
        <taxon>Eukaryota</taxon>
        <taxon>Metazoa</taxon>
        <taxon>Chordata</taxon>
        <taxon>Craniata</taxon>
        <taxon>Vertebrata</taxon>
        <taxon>Euteleostomi</taxon>
        <taxon>Lepidosauria</taxon>
        <taxon>Squamata</taxon>
        <taxon>Bifurcata</taxon>
        <taxon>Unidentata</taxon>
        <taxon>Episquamata</taxon>
        <taxon>Laterata</taxon>
        <taxon>Lacertibaenia</taxon>
        <taxon>Lacertidae</taxon>
        <taxon>Podarcis</taxon>
    </lineage>
</organism>
<dbReference type="EMBL" id="OX395136">
    <property type="protein sequence ID" value="CAI5786899.1"/>
    <property type="molecule type" value="Genomic_DNA"/>
</dbReference>